<keyword evidence="1" id="KW-0472">Membrane</keyword>
<gene>
    <name evidence="2" type="ORF">KC678_01715</name>
</gene>
<evidence type="ECO:0000256" key="1">
    <source>
        <dbReference type="SAM" id="Phobius"/>
    </source>
</evidence>
<dbReference type="AlphaFoldDB" id="A0A955L0E9"/>
<feature type="transmembrane region" description="Helical" evidence="1">
    <location>
        <begin position="6"/>
        <end position="30"/>
    </location>
</feature>
<keyword evidence="1" id="KW-1133">Transmembrane helix</keyword>
<comment type="caution">
    <text evidence="2">The sequence shown here is derived from an EMBL/GenBank/DDBJ whole genome shotgun (WGS) entry which is preliminary data.</text>
</comment>
<accession>A0A955L0E9</accession>
<organism evidence="2 3">
    <name type="scientific">Candidatus Dojkabacteria bacterium</name>
    <dbReference type="NCBI Taxonomy" id="2099670"/>
    <lineage>
        <taxon>Bacteria</taxon>
        <taxon>Candidatus Dojkabacteria</taxon>
    </lineage>
</organism>
<reference evidence="2" key="2">
    <citation type="journal article" date="2021" name="Microbiome">
        <title>Successional dynamics and alternative stable states in a saline activated sludge microbial community over 9 years.</title>
        <authorList>
            <person name="Wang Y."/>
            <person name="Ye J."/>
            <person name="Ju F."/>
            <person name="Liu L."/>
            <person name="Boyd J.A."/>
            <person name="Deng Y."/>
            <person name="Parks D.H."/>
            <person name="Jiang X."/>
            <person name="Yin X."/>
            <person name="Woodcroft B.J."/>
            <person name="Tyson G.W."/>
            <person name="Hugenholtz P."/>
            <person name="Polz M.F."/>
            <person name="Zhang T."/>
        </authorList>
    </citation>
    <scope>NUCLEOTIDE SEQUENCE</scope>
    <source>
        <strain evidence="2">HKST-UBA13</strain>
    </source>
</reference>
<evidence type="ECO:0000313" key="2">
    <source>
        <dbReference type="EMBL" id="MCA9380957.1"/>
    </source>
</evidence>
<sequence length="162" mass="18389">MESQELLNIITISISTILSIGAILLSIWFYRESNRQNKETALMQTDIKNAIQKLEQLYDRTYTDTFGALKTQLDAMQKHIFTSSVGDTNASEPDKLRFYILGCITQTSSLTIDDLCSQITGFKKTEITETVYSFHREGLVKFDGNTILYNKPEQKNIEGQAS</sequence>
<dbReference type="EMBL" id="JAGQLJ010000035">
    <property type="protein sequence ID" value="MCA9380957.1"/>
    <property type="molecule type" value="Genomic_DNA"/>
</dbReference>
<proteinExistence type="predicted"/>
<keyword evidence="1" id="KW-0812">Transmembrane</keyword>
<name>A0A955L0E9_9BACT</name>
<reference evidence="2" key="1">
    <citation type="submission" date="2020-04" db="EMBL/GenBank/DDBJ databases">
        <authorList>
            <person name="Zhang T."/>
        </authorList>
    </citation>
    <scope>NUCLEOTIDE SEQUENCE</scope>
    <source>
        <strain evidence="2">HKST-UBA13</strain>
    </source>
</reference>
<protein>
    <submittedName>
        <fullName evidence="2">Uncharacterized protein</fullName>
    </submittedName>
</protein>
<dbReference type="Proteomes" id="UP000775877">
    <property type="component" value="Unassembled WGS sequence"/>
</dbReference>
<evidence type="ECO:0000313" key="3">
    <source>
        <dbReference type="Proteomes" id="UP000775877"/>
    </source>
</evidence>